<comment type="caution">
    <text evidence="2">The sequence shown here is derived from an EMBL/GenBank/DDBJ whole genome shotgun (WGS) entry which is preliminary data.</text>
</comment>
<gene>
    <name evidence="2" type="ORF">FRUB_08547</name>
</gene>
<dbReference type="SUPFAM" id="SSF69318">
    <property type="entry name" value="Integrin alpha N-terminal domain"/>
    <property type="match status" value="1"/>
</dbReference>
<organism evidence="2 3">
    <name type="scientific">Fimbriiglobus ruber</name>
    <dbReference type="NCBI Taxonomy" id="1908690"/>
    <lineage>
        <taxon>Bacteria</taxon>
        <taxon>Pseudomonadati</taxon>
        <taxon>Planctomycetota</taxon>
        <taxon>Planctomycetia</taxon>
        <taxon>Gemmatales</taxon>
        <taxon>Gemmataceae</taxon>
        <taxon>Fimbriiglobus</taxon>
    </lineage>
</organism>
<accession>A0A225D8M0</accession>
<evidence type="ECO:0000256" key="1">
    <source>
        <dbReference type="ARBA" id="ARBA00022729"/>
    </source>
</evidence>
<evidence type="ECO:0000313" key="2">
    <source>
        <dbReference type="EMBL" id="OWK35984.1"/>
    </source>
</evidence>
<dbReference type="Pfam" id="PF01839">
    <property type="entry name" value="FG-GAP"/>
    <property type="match status" value="1"/>
</dbReference>
<dbReference type="InterPro" id="IPR013517">
    <property type="entry name" value="FG-GAP"/>
</dbReference>
<dbReference type="EMBL" id="NIDE01000017">
    <property type="protein sequence ID" value="OWK35984.1"/>
    <property type="molecule type" value="Genomic_DNA"/>
</dbReference>
<dbReference type="InterPro" id="IPR028994">
    <property type="entry name" value="Integrin_alpha_N"/>
</dbReference>
<keyword evidence="1" id="KW-0732">Signal</keyword>
<evidence type="ECO:0000313" key="3">
    <source>
        <dbReference type="Proteomes" id="UP000214646"/>
    </source>
</evidence>
<sequence>MATGDVNGDGIPDLIVAAGPGGGPEVKVYDGATWQLIDSFFAYEPSFTGGVYVAVADLAGSGVSQIITGTGNGGGPLVDVYDATGRLRSGFFAYESTFRGGVTVAAGDVQGSGALDIVTGAGPGGAPRVRAFNSQTLAVVADYMAFDPTLRTGVYVAAGDLTGAGYASIIAGPGSYSVPTFNIRDSATGVLTSVTVSDIGIINGTAPSDLADSDALSGQSGVSEFDGGLRVSVVDANPQGTMKNILVARGPGFISRIHEYSLDPSPTEVSNLVVLDGYTGGVYVG</sequence>
<protein>
    <submittedName>
        <fullName evidence="2">Alkaline phosphatase</fullName>
    </submittedName>
</protein>
<dbReference type="AlphaFoldDB" id="A0A225D8M0"/>
<keyword evidence="3" id="KW-1185">Reference proteome</keyword>
<reference evidence="3" key="1">
    <citation type="submission" date="2017-06" db="EMBL/GenBank/DDBJ databases">
        <title>Genome analysis of Fimbriiglobus ruber SP5, the first member of the order Planctomycetales with confirmed chitinolytic capability.</title>
        <authorList>
            <person name="Ravin N.V."/>
            <person name="Rakitin A.L."/>
            <person name="Ivanova A.A."/>
            <person name="Beletsky A.V."/>
            <person name="Kulichevskaya I.S."/>
            <person name="Mardanov A.V."/>
            <person name="Dedysh S.N."/>
        </authorList>
    </citation>
    <scope>NUCLEOTIDE SEQUENCE [LARGE SCALE GENOMIC DNA]</scope>
    <source>
        <strain evidence="3">SP5</strain>
    </source>
</reference>
<dbReference type="Proteomes" id="UP000214646">
    <property type="component" value="Unassembled WGS sequence"/>
</dbReference>
<name>A0A225D8M0_9BACT</name>
<proteinExistence type="predicted"/>